<dbReference type="EMBL" id="UGQF01000001">
    <property type="protein sequence ID" value="STZ03302.1"/>
    <property type="molecule type" value="Genomic_DNA"/>
</dbReference>
<accession>A0A378QS74</accession>
<reference evidence="1 2" key="1">
    <citation type="submission" date="2018-06" db="EMBL/GenBank/DDBJ databases">
        <authorList>
            <consortium name="Pathogen Informatics"/>
            <person name="Doyle S."/>
        </authorList>
    </citation>
    <scope>NUCLEOTIDE SEQUENCE [LARGE SCALE GENOMIC DNA]</scope>
    <source>
        <strain evidence="1 2">NCTC11012</strain>
    </source>
</reference>
<organism evidence="1 2">
    <name type="scientific">Moraxella equi</name>
    <dbReference type="NCBI Taxonomy" id="60442"/>
    <lineage>
        <taxon>Bacteria</taxon>
        <taxon>Pseudomonadati</taxon>
        <taxon>Pseudomonadota</taxon>
        <taxon>Gammaproteobacteria</taxon>
        <taxon>Moraxellales</taxon>
        <taxon>Moraxellaceae</taxon>
        <taxon>Moraxella</taxon>
    </lineage>
</organism>
<proteinExistence type="predicted"/>
<sequence>MVFSKKFIGAFIVSALLVQSAYALSIVPYNPSCRFGMMYIPISDKTSIELMQILQNEFDKDTNECGSSSNCIP</sequence>
<gene>
    <name evidence="1" type="ORF">NCTC11012_01544</name>
</gene>
<evidence type="ECO:0000313" key="2">
    <source>
        <dbReference type="Proteomes" id="UP000254618"/>
    </source>
</evidence>
<evidence type="ECO:0000313" key="1">
    <source>
        <dbReference type="EMBL" id="STZ03302.1"/>
    </source>
</evidence>
<dbReference type="AlphaFoldDB" id="A0A378QS74"/>
<name>A0A378QS74_9GAMM</name>
<protein>
    <submittedName>
        <fullName evidence="1">Uncharacterized protein</fullName>
    </submittedName>
</protein>
<dbReference type="Proteomes" id="UP000254618">
    <property type="component" value="Unassembled WGS sequence"/>
</dbReference>